<keyword evidence="1" id="KW-0732">Signal</keyword>
<accession>A0A5N7AKU7</accession>
<feature type="signal peptide" evidence="1">
    <location>
        <begin position="1"/>
        <end position="24"/>
    </location>
</feature>
<name>A0A5N7AKU7_9EURO</name>
<evidence type="ECO:0000313" key="3">
    <source>
        <dbReference type="Proteomes" id="UP000326268"/>
    </source>
</evidence>
<evidence type="ECO:0008006" key="4">
    <source>
        <dbReference type="Google" id="ProtNLM"/>
    </source>
</evidence>
<dbReference type="GeneID" id="43649607"/>
<sequence>MCLILKSLFLGQMNLICSWLGLLARNEVGEVKPKSLRLEVRIKQVSTCNRNDILLGDPRIAFRISLSRESFDTTPRECGSVRVADAA</sequence>
<protein>
    <recommendedName>
        <fullName evidence="4">Secreted protein</fullName>
    </recommendedName>
</protein>
<dbReference type="RefSeq" id="XP_031932729.1">
    <property type="nucleotide sequence ID" value="XM_032065161.1"/>
</dbReference>
<proteinExistence type="predicted"/>
<keyword evidence="3" id="KW-1185">Reference proteome</keyword>
<gene>
    <name evidence="2" type="ORF">BDV27DRAFT_120628</name>
</gene>
<organism evidence="2 3">
    <name type="scientific">Aspergillus caelatus</name>
    <dbReference type="NCBI Taxonomy" id="61420"/>
    <lineage>
        <taxon>Eukaryota</taxon>
        <taxon>Fungi</taxon>
        <taxon>Dikarya</taxon>
        <taxon>Ascomycota</taxon>
        <taxon>Pezizomycotina</taxon>
        <taxon>Eurotiomycetes</taxon>
        <taxon>Eurotiomycetidae</taxon>
        <taxon>Eurotiales</taxon>
        <taxon>Aspergillaceae</taxon>
        <taxon>Aspergillus</taxon>
        <taxon>Aspergillus subgen. Circumdati</taxon>
    </lineage>
</organism>
<evidence type="ECO:0000256" key="1">
    <source>
        <dbReference type="SAM" id="SignalP"/>
    </source>
</evidence>
<dbReference type="AlphaFoldDB" id="A0A5N7AKU7"/>
<evidence type="ECO:0000313" key="2">
    <source>
        <dbReference type="EMBL" id="KAE8369648.1"/>
    </source>
</evidence>
<reference evidence="2 3" key="1">
    <citation type="submission" date="2019-04" db="EMBL/GenBank/DDBJ databases">
        <title>Friends and foes A comparative genomics studyof 23 Aspergillus species from section Flavi.</title>
        <authorList>
            <consortium name="DOE Joint Genome Institute"/>
            <person name="Kjaerbolling I."/>
            <person name="Vesth T."/>
            <person name="Frisvad J.C."/>
            <person name="Nybo J.L."/>
            <person name="Theobald S."/>
            <person name="Kildgaard S."/>
            <person name="Isbrandt T."/>
            <person name="Kuo A."/>
            <person name="Sato A."/>
            <person name="Lyhne E.K."/>
            <person name="Kogle M.E."/>
            <person name="Wiebenga A."/>
            <person name="Kun R.S."/>
            <person name="Lubbers R.J."/>
            <person name="Makela M.R."/>
            <person name="Barry K."/>
            <person name="Chovatia M."/>
            <person name="Clum A."/>
            <person name="Daum C."/>
            <person name="Haridas S."/>
            <person name="He G."/>
            <person name="LaButti K."/>
            <person name="Lipzen A."/>
            <person name="Mondo S."/>
            <person name="Riley R."/>
            <person name="Salamov A."/>
            <person name="Simmons B.A."/>
            <person name="Magnuson J.K."/>
            <person name="Henrissat B."/>
            <person name="Mortensen U.H."/>
            <person name="Larsen T.O."/>
            <person name="Devries R.P."/>
            <person name="Grigoriev I.V."/>
            <person name="Machida M."/>
            <person name="Baker S.E."/>
            <person name="Andersen M.R."/>
        </authorList>
    </citation>
    <scope>NUCLEOTIDE SEQUENCE [LARGE SCALE GENOMIC DNA]</scope>
    <source>
        <strain evidence="2 3">CBS 763.97</strain>
    </source>
</reference>
<feature type="chain" id="PRO_5024969341" description="Secreted protein" evidence="1">
    <location>
        <begin position="25"/>
        <end position="87"/>
    </location>
</feature>
<dbReference type="Proteomes" id="UP000326268">
    <property type="component" value="Unassembled WGS sequence"/>
</dbReference>
<dbReference type="EMBL" id="ML737572">
    <property type="protein sequence ID" value="KAE8369648.1"/>
    <property type="molecule type" value="Genomic_DNA"/>
</dbReference>